<proteinExistence type="predicted"/>
<name>A0A565BYY1_9BRAS</name>
<dbReference type="Proteomes" id="UP000489600">
    <property type="component" value="Unassembled WGS sequence"/>
</dbReference>
<protein>
    <submittedName>
        <fullName evidence="1">Uncharacterized protein</fullName>
    </submittedName>
</protein>
<keyword evidence="2" id="KW-1185">Reference proteome</keyword>
<gene>
    <name evidence="1" type="ORF">ANE_LOCUS17056</name>
</gene>
<evidence type="ECO:0000313" key="2">
    <source>
        <dbReference type="Proteomes" id="UP000489600"/>
    </source>
</evidence>
<sequence length="88" mass="9851">MSLSVLSNSSVCSSTQQRFVVNEDYVGSHNPTKVEALDASTQQRDEVDVCRMFCSSQELCECSKSPLVQSFNNTKTITVMNNFNLFML</sequence>
<organism evidence="1 2">
    <name type="scientific">Arabis nemorensis</name>
    <dbReference type="NCBI Taxonomy" id="586526"/>
    <lineage>
        <taxon>Eukaryota</taxon>
        <taxon>Viridiplantae</taxon>
        <taxon>Streptophyta</taxon>
        <taxon>Embryophyta</taxon>
        <taxon>Tracheophyta</taxon>
        <taxon>Spermatophyta</taxon>
        <taxon>Magnoliopsida</taxon>
        <taxon>eudicotyledons</taxon>
        <taxon>Gunneridae</taxon>
        <taxon>Pentapetalae</taxon>
        <taxon>rosids</taxon>
        <taxon>malvids</taxon>
        <taxon>Brassicales</taxon>
        <taxon>Brassicaceae</taxon>
        <taxon>Arabideae</taxon>
        <taxon>Arabis</taxon>
    </lineage>
</organism>
<accession>A0A565BYY1</accession>
<dbReference type="AlphaFoldDB" id="A0A565BYY1"/>
<dbReference type="EMBL" id="CABITT030000005">
    <property type="protein sequence ID" value="VVB06612.1"/>
    <property type="molecule type" value="Genomic_DNA"/>
</dbReference>
<comment type="caution">
    <text evidence="1">The sequence shown here is derived from an EMBL/GenBank/DDBJ whole genome shotgun (WGS) entry which is preliminary data.</text>
</comment>
<reference evidence="1" key="1">
    <citation type="submission" date="2019-07" db="EMBL/GenBank/DDBJ databases">
        <authorList>
            <person name="Dittberner H."/>
        </authorList>
    </citation>
    <scope>NUCLEOTIDE SEQUENCE [LARGE SCALE GENOMIC DNA]</scope>
</reference>
<evidence type="ECO:0000313" key="1">
    <source>
        <dbReference type="EMBL" id="VVB06612.1"/>
    </source>
</evidence>